<name>A0A1I8F727_9PLAT</name>
<dbReference type="AlphaFoldDB" id="A0A1I8F727"/>
<dbReference type="Proteomes" id="UP000095280">
    <property type="component" value="Unplaced"/>
</dbReference>
<organism evidence="2 3">
    <name type="scientific">Macrostomum lignano</name>
    <dbReference type="NCBI Taxonomy" id="282301"/>
    <lineage>
        <taxon>Eukaryota</taxon>
        <taxon>Metazoa</taxon>
        <taxon>Spiralia</taxon>
        <taxon>Lophotrochozoa</taxon>
        <taxon>Platyhelminthes</taxon>
        <taxon>Rhabditophora</taxon>
        <taxon>Macrostomorpha</taxon>
        <taxon>Macrostomida</taxon>
        <taxon>Macrostomidae</taxon>
        <taxon>Macrostomum</taxon>
    </lineage>
</organism>
<proteinExistence type="predicted"/>
<evidence type="ECO:0000313" key="2">
    <source>
        <dbReference type="Proteomes" id="UP000095280"/>
    </source>
</evidence>
<accession>A0A1I8F727</accession>
<reference evidence="3" key="1">
    <citation type="submission" date="2016-11" db="UniProtKB">
        <authorList>
            <consortium name="WormBaseParasite"/>
        </authorList>
    </citation>
    <scope>IDENTIFICATION</scope>
</reference>
<feature type="signal peptide" evidence="1">
    <location>
        <begin position="1"/>
        <end position="24"/>
    </location>
</feature>
<sequence length="218" mass="24444">MSPLICVQVVFRDALLLIAILCRAARPDIRVTSPCLSNEERVYFPDEVSRLPELAKPIKSRDGPMPNAHLSLDRVQSRILRQRLRRALRTAARLLLRFGGLLSPAGHETGIPNQRTRRARDQAMAIPTIETEMKLNALIISRLVFSRRSVSSVDADSPVLNLRRQQNHYQLQHQKSGLLQSSLVHQFVKTIVSTSAVCLLITGADSGVYEDPQEPPAW</sequence>
<evidence type="ECO:0000256" key="1">
    <source>
        <dbReference type="SAM" id="SignalP"/>
    </source>
</evidence>
<keyword evidence="2" id="KW-1185">Reference proteome</keyword>
<evidence type="ECO:0000313" key="3">
    <source>
        <dbReference type="WBParaSite" id="maker-unitig_22987-snap-gene-0.2-mRNA-1"/>
    </source>
</evidence>
<dbReference type="WBParaSite" id="maker-unitig_22987-snap-gene-0.2-mRNA-1">
    <property type="protein sequence ID" value="maker-unitig_22987-snap-gene-0.2-mRNA-1"/>
    <property type="gene ID" value="maker-unitig_22987-snap-gene-0.2"/>
</dbReference>
<keyword evidence="1" id="KW-0732">Signal</keyword>
<protein>
    <submittedName>
        <fullName evidence="3">Secreted protein</fullName>
    </submittedName>
</protein>
<feature type="chain" id="PRO_5009318596" evidence="1">
    <location>
        <begin position="25"/>
        <end position="218"/>
    </location>
</feature>